<sequence length="55" mass="5956">MARGFAYAYKQGQRPADEPAGNYKTLKPEGHAVGSDRRIHRVNPTPTHAAPVATP</sequence>
<feature type="compositionally biased region" description="Low complexity" evidence="1">
    <location>
        <begin position="44"/>
        <end position="55"/>
    </location>
</feature>
<reference evidence="2" key="1">
    <citation type="submission" date="2018-05" db="EMBL/GenBank/DDBJ databases">
        <authorList>
            <person name="Lanie J.A."/>
            <person name="Ng W.-L."/>
            <person name="Kazmierczak K.M."/>
            <person name="Andrzejewski T.M."/>
            <person name="Davidsen T.M."/>
            <person name="Wayne K.J."/>
            <person name="Tettelin H."/>
            <person name="Glass J.I."/>
            <person name="Rusch D."/>
            <person name="Podicherti R."/>
            <person name="Tsui H.-C.T."/>
            <person name="Winkler M.E."/>
        </authorList>
    </citation>
    <scope>NUCLEOTIDE SEQUENCE</scope>
</reference>
<feature type="compositionally biased region" description="Basic and acidic residues" evidence="1">
    <location>
        <begin position="26"/>
        <end position="37"/>
    </location>
</feature>
<dbReference type="EMBL" id="UINC01196991">
    <property type="protein sequence ID" value="SVE14249.1"/>
    <property type="molecule type" value="Genomic_DNA"/>
</dbReference>
<evidence type="ECO:0000313" key="2">
    <source>
        <dbReference type="EMBL" id="SVE14249.1"/>
    </source>
</evidence>
<protein>
    <submittedName>
        <fullName evidence="2">Uncharacterized protein</fullName>
    </submittedName>
</protein>
<feature type="non-terminal residue" evidence="2">
    <location>
        <position position="55"/>
    </location>
</feature>
<name>A0A383B3B4_9ZZZZ</name>
<accession>A0A383B3B4</accession>
<feature type="region of interest" description="Disordered" evidence="1">
    <location>
        <begin position="1"/>
        <end position="55"/>
    </location>
</feature>
<dbReference type="AlphaFoldDB" id="A0A383B3B4"/>
<gene>
    <name evidence="2" type="ORF">METZ01_LOCUS467103</name>
</gene>
<evidence type="ECO:0000256" key="1">
    <source>
        <dbReference type="SAM" id="MobiDB-lite"/>
    </source>
</evidence>
<proteinExistence type="predicted"/>
<organism evidence="2">
    <name type="scientific">marine metagenome</name>
    <dbReference type="NCBI Taxonomy" id="408172"/>
    <lineage>
        <taxon>unclassified sequences</taxon>
        <taxon>metagenomes</taxon>
        <taxon>ecological metagenomes</taxon>
    </lineage>
</organism>